<proteinExistence type="inferred from homology"/>
<evidence type="ECO:0000256" key="7">
    <source>
        <dbReference type="SAM" id="MobiDB-lite"/>
    </source>
</evidence>
<dbReference type="Gene3D" id="1.20.1540.10">
    <property type="entry name" value="Rhomboid-like"/>
    <property type="match status" value="1"/>
</dbReference>
<feature type="transmembrane region" description="Helical" evidence="8">
    <location>
        <begin position="879"/>
        <end position="896"/>
    </location>
</feature>
<dbReference type="OrthoDB" id="2146116at2759"/>
<gene>
    <name evidence="10" type="ORF">X798_05392</name>
</gene>
<feature type="transmembrane region" description="Helical" evidence="8">
    <location>
        <begin position="854"/>
        <end position="873"/>
    </location>
</feature>
<evidence type="ECO:0000256" key="4">
    <source>
        <dbReference type="ARBA" id="ARBA00022824"/>
    </source>
</evidence>
<keyword evidence="5 8" id="KW-1133">Transmembrane helix</keyword>
<dbReference type="InterPro" id="IPR022764">
    <property type="entry name" value="Peptidase_S54_rhomboid_dom"/>
</dbReference>
<dbReference type="InterPro" id="IPR035952">
    <property type="entry name" value="Rhomboid-like_sf"/>
</dbReference>
<keyword evidence="6 8" id="KW-0472">Membrane</keyword>
<dbReference type="EMBL" id="KZ270027">
    <property type="protein sequence ID" value="OZC07597.1"/>
    <property type="molecule type" value="Genomic_DNA"/>
</dbReference>
<comment type="similarity">
    <text evidence="2">Belongs to the peptidase S54 family.</text>
</comment>
<keyword evidence="11" id="KW-1185">Reference proteome</keyword>
<evidence type="ECO:0000313" key="10">
    <source>
        <dbReference type="EMBL" id="OZC07597.1"/>
    </source>
</evidence>
<feature type="region of interest" description="Disordered" evidence="7">
    <location>
        <begin position="389"/>
        <end position="418"/>
    </location>
</feature>
<evidence type="ECO:0000256" key="6">
    <source>
        <dbReference type="ARBA" id="ARBA00023136"/>
    </source>
</evidence>
<feature type="transmembrane region" description="Helical" evidence="8">
    <location>
        <begin position="908"/>
        <end position="930"/>
    </location>
</feature>
<name>A0A238BQE5_9BILA</name>
<evidence type="ECO:0000256" key="2">
    <source>
        <dbReference type="ARBA" id="ARBA00009045"/>
    </source>
</evidence>
<dbReference type="PANTHER" id="PTHR45965">
    <property type="entry name" value="INACTIVE RHOMBOID PROTEIN"/>
    <property type="match status" value="1"/>
</dbReference>
<feature type="domain" description="Peptidase S54 rhomboid" evidence="9">
    <location>
        <begin position="764"/>
        <end position="893"/>
    </location>
</feature>
<comment type="subcellular location">
    <subcellularLocation>
        <location evidence="1">Endoplasmic reticulum membrane</location>
        <topology evidence="1">Multi-pass membrane protein</topology>
    </subcellularLocation>
</comment>
<dbReference type="Pfam" id="PF01694">
    <property type="entry name" value="Rhomboid"/>
    <property type="match status" value="1"/>
</dbReference>
<feature type="transmembrane region" description="Helical" evidence="8">
    <location>
        <begin position="791"/>
        <end position="811"/>
    </location>
</feature>
<keyword evidence="3 8" id="KW-0812">Transmembrane</keyword>
<evidence type="ECO:0000259" key="9">
    <source>
        <dbReference type="Pfam" id="PF01694"/>
    </source>
</evidence>
<evidence type="ECO:0000256" key="8">
    <source>
        <dbReference type="SAM" id="Phobius"/>
    </source>
</evidence>
<feature type="transmembrane region" description="Helical" evidence="8">
    <location>
        <begin position="823"/>
        <end position="842"/>
    </location>
</feature>
<keyword evidence="4" id="KW-0256">Endoplasmic reticulum</keyword>
<feature type="transmembrane region" description="Helical" evidence="8">
    <location>
        <begin position="763"/>
        <end position="779"/>
    </location>
</feature>
<evidence type="ECO:0000313" key="11">
    <source>
        <dbReference type="Proteomes" id="UP000242913"/>
    </source>
</evidence>
<dbReference type="GO" id="GO:0004252">
    <property type="term" value="F:serine-type endopeptidase activity"/>
    <property type="evidence" value="ECO:0007669"/>
    <property type="project" value="InterPro"/>
</dbReference>
<sequence length="965" mass="109972">MSGRPDRSRLSLPLKNINARYDTEAANIASRPAQQKLVKSLSNPADYFVSTPVDIRFPPSSSNSLKESRSCPPLSRAQRFLLRCSNKYLLYFSLNNGFSIRDTISNGTAKFFGVPSSDNCQSSTGTPIDPKWSCRRLRFICKHYGKTKDIMMRELKQQNVPSVLDDLIDIPSPSKSITPQNEIRETVFMASTVGTAETFSRSKSVESRGSRLTQQHLERRDSVIKIAYDKISAMVQRRTLRPKKTYATVKRGRSVSGSFAPFSNQQTGNIAHIGIGPPAVDTFAANDVPTVVEINFENHKMMNTNKPKKQNEEEVEVSVFKKGSAALSNIDSIQDEVFFDYTSPTISSNTSDTERGERMNPLHIYRYPATQGRFPFLTKYKMSCSKDDPLEDGTGNLREELGKMDGSSAQKKRSECSKEEKSTPFASFCNALSSPKEWLLQNIQVADEKTNKRATETCRSMRKRILDTIQSELKSKKYFVSHRRRFGSGFGIWRKYFQQTYRKDVYQLNEDTYIDCKPFFTYWITTVQILVTIISLYTYGVGPWGFGLTERTADVMHTTVTLKRVSIYVQQNIWIGPKFADLIHLGAKFTPCMREDPKIFEQVEADRMEENKTGCCIYNDGTGCFQTGQSTCPSLIATLARWKEDSPGPESRLSGAVCGQDPRYCENPVSVKPYEWPDDITQWPICKQRTLFVPENVVHMQCEITGRPCCIQLHGQCRITTRDYCDFVEGYFHENATLCSQVSCLSEVCGMLPFLRKNQPDQWIIHCILTIFIQIFYMRDLEKLLGWARVALLYIVSGIGGYLAGAIFVPYQASKLYFNPPEVGPAGSHVGMFATMYVDVFYSWNLLEKPWHAVVQLSLFTLVLFTIGTLPWVDNWAHLFGFIFGILISLAVLPYIQTKRYNRVRRLLIVVTSLSTALGLFIILLVIFYWPSNFNCVYCEYFNCIPYTDHFCDNQGLRLKNWLPI</sequence>
<dbReference type="InterPro" id="IPR051512">
    <property type="entry name" value="Inactive_Rhomboid"/>
</dbReference>
<protein>
    <recommendedName>
        <fullName evidence="9">Peptidase S54 rhomboid domain-containing protein</fullName>
    </recommendedName>
</protein>
<dbReference type="GO" id="GO:0042058">
    <property type="term" value="P:regulation of epidermal growth factor receptor signaling pathway"/>
    <property type="evidence" value="ECO:0007669"/>
    <property type="project" value="TreeGrafter"/>
</dbReference>
<organism evidence="10 11">
    <name type="scientific">Onchocerca flexuosa</name>
    <dbReference type="NCBI Taxonomy" id="387005"/>
    <lineage>
        <taxon>Eukaryota</taxon>
        <taxon>Metazoa</taxon>
        <taxon>Ecdysozoa</taxon>
        <taxon>Nematoda</taxon>
        <taxon>Chromadorea</taxon>
        <taxon>Rhabditida</taxon>
        <taxon>Spirurina</taxon>
        <taxon>Spiruromorpha</taxon>
        <taxon>Filarioidea</taxon>
        <taxon>Onchocercidae</taxon>
        <taxon>Onchocerca</taxon>
    </lineage>
</organism>
<dbReference type="PANTHER" id="PTHR45965:SF3">
    <property type="entry name" value="INACTIVE RHOMBOID PROTEIN 1"/>
    <property type="match status" value="1"/>
</dbReference>
<dbReference type="GO" id="GO:0005789">
    <property type="term" value="C:endoplasmic reticulum membrane"/>
    <property type="evidence" value="ECO:0007669"/>
    <property type="project" value="UniProtKB-SubCell"/>
</dbReference>
<evidence type="ECO:0000256" key="3">
    <source>
        <dbReference type="ARBA" id="ARBA00022692"/>
    </source>
</evidence>
<accession>A0A238BQE5</accession>
<reference evidence="10 11" key="1">
    <citation type="submission" date="2015-12" db="EMBL/GenBank/DDBJ databases">
        <title>Draft genome of the nematode, Onchocerca flexuosa.</title>
        <authorList>
            <person name="Mitreva M."/>
        </authorList>
    </citation>
    <scope>NUCLEOTIDE SEQUENCE [LARGE SCALE GENOMIC DNA]</scope>
    <source>
        <strain evidence="10">Red Deer</strain>
    </source>
</reference>
<evidence type="ECO:0000256" key="5">
    <source>
        <dbReference type="ARBA" id="ARBA00022989"/>
    </source>
</evidence>
<dbReference type="AlphaFoldDB" id="A0A238BQE5"/>
<dbReference type="SUPFAM" id="SSF144091">
    <property type="entry name" value="Rhomboid-like"/>
    <property type="match status" value="1"/>
</dbReference>
<evidence type="ECO:0000256" key="1">
    <source>
        <dbReference type="ARBA" id="ARBA00004477"/>
    </source>
</evidence>
<dbReference type="GO" id="GO:0050708">
    <property type="term" value="P:regulation of protein secretion"/>
    <property type="evidence" value="ECO:0007669"/>
    <property type="project" value="TreeGrafter"/>
</dbReference>
<dbReference type="Proteomes" id="UP000242913">
    <property type="component" value="Unassembled WGS sequence"/>
</dbReference>